<feature type="domain" description="Cathepsin propeptide inhibitor" evidence="9">
    <location>
        <begin position="30"/>
        <end position="85"/>
    </location>
</feature>
<evidence type="ECO:0000313" key="10">
    <source>
        <dbReference type="EMBL" id="KII70186.1"/>
    </source>
</evidence>
<dbReference type="InterPro" id="IPR000668">
    <property type="entry name" value="Peptidase_C1A_C"/>
</dbReference>
<proteinExistence type="inferred from homology"/>
<evidence type="ECO:0000256" key="3">
    <source>
        <dbReference type="ARBA" id="ARBA00022801"/>
    </source>
</evidence>
<dbReference type="PROSITE" id="PS00139">
    <property type="entry name" value="THIOL_PROTEASE_CYS"/>
    <property type="match status" value="1"/>
</dbReference>
<dbReference type="GO" id="GO:0006508">
    <property type="term" value="P:proteolysis"/>
    <property type="evidence" value="ECO:0007669"/>
    <property type="project" value="UniProtKB-KW"/>
</dbReference>
<dbReference type="InterPro" id="IPR013128">
    <property type="entry name" value="Peptidase_C1A"/>
</dbReference>
<dbReference type="Pfam" id="PF00112">
    <property type="entry name" value="Peptidase_C1"/>
    <property type="match status" value="1"/>
</dbReference>
<keyword evidence="11" id="KW-1185">Reference proteome</keyword>
<evidence type="ECO:0000256" key="6">
    <source>
        <dbReference type="ARBA" id="ARBA00023157"/>
    </source>
</evidence>
<comment type="similarity">
    <text evidence="1">Belongs to the peptidase C1 family.</text>
</comment>
<dbReference type="CDD" id="cd02248">
    <property type="entry name" value="Peptidase_C1A"/>
    <property type="match status" value="1"/>
</dbReference>
<dbReference type="Proteomes" id="UP000031668">
    <property type="component" value="Unassembled WGS sequence"/>
</dbReference>
<comment type="caution">
    <text evidence="10">The sequence shown here is derived from an EMBL/GenBank/DDBJ whole genome shotgun (WGS) entry which is preliminary data.</text>
</comment>
<dbReference type="GO" id="GO:0008234">
    <property type="term" value="F:cysteine-type peptidase activity"/>
    <property type="evidence" value="ECO:0007669"/>
    <property type="project" value="UniProtKB-KW"/>
</dbReference>
<feature type="signal peptide" evidence="7">
    <location>
        <begin position="1"/>
        <end position="17"/>
    </location>
</feature>
<keyword evidence="2" id="KW-0645">Protease</keyword>
<organism evidence="10 11">
    <name type="scientific">Thelohanellus kitauei</name>
    <name type="common">Myxosporean</name>
    <dbReference type="NCBI Taxonomy" id="669202"/>
    <lineage>
        <taxon>Eukaryota</taxon>
        <taxon>Metazoa</taxon>
        <taxon>Cnidaria</taxon>
        <taxon>Myxozoa</taxon>
        <taxon>Myxosporea</taxon>
        <taxon>Bivalvulida</taxon>
        <taxon>Platysporina</taxon>
        <taxon>Myxobolidae</taxon>
        <taxon>Thelohanellus</taxon>
    </lineage>
</organism>
<dbReference type="PANTHER" id="PTHR12411">
    <property type="entry name" value="CYSTEINE PROTEASE FAMILY C1-RELATED"/>
    <property type="match status" value="1"/>
</dbReference>
<keyword evidence="6" id="KW-1015">Disulfide bond</keyword>
<gene>
    <name evidence="10" type="ORF">RF11_01640</name>
</gene>
<feature type="domain" description="Peptidase C1A papain C-terminal" evidence="8">
    <location>
        <begin position="110"/>
        <end position="221"/>
    </location>
</feature>
<evidence type="ECO:0000256" key="4">
    <source>
        <dbReference type="ARBA" id="ARBA00022807"/>
    </source>
</evidence>
<dbReference type="Gene3D" id="3.90.70.10">
    <property type="entry name" value="Cysteine proteinases"/>
    <property type="match status" value="1"/>
</dbReference>
<name>A0A0C2MSB0_THEKT</name>
<evidence type="ECO:0000259" key="8">
    <source>
        <dbReference type="SMART" id="SM00645"/>
    </source>
</evidence>
<dbReference type="AlphaFoldDB" id="A0A0C2MSB0"/>
<dbReference type="InterPro" id="IPR000169">
    <property type="entry name" value="Pept_cys_AS"/>
</dbReference>
<evidence type="ECO:0000313" key="11">
    <source>
        <dbReference type="Proteomes" id="UP000031668"/>
    </source>
</evidence>
<evidence type="ECO:0000256" key="5">
    <source>
        <dbReference type="ARBA" id="ARBA00023145"/>
    </source>
</evidence>
<dbReference type="SMART" id="SM00848">
    <property type="entry name" value="Inhibitor_I29"/>
    <property type="match status" value="1"/>
</dbReference>
<dbReference type="InterPro" id="IPR013201">
    <property type="entry name" value="Prot_inhib_I29"/>
</dbReference>
<dbReference type="InterPro" id="IPR038765">
    <property type="entry name" value="Papain-like_cys_pep_sf"/>
</dbReference>
<evidence type="ECO:0000256" key="7">
    <source>
        <dbReference type="SAM" id="SignalP"/>
    </source>
</evidence>
<accession>A0A0C2MSB0</accession>
<reference evidence="10 11" key="1">
    <citation type="journal article" date="2014" name="Genome Biol. Evol.">
        <title>The genome of the myxosporean Thelohanellus kitauei shows adaptations to nutrient acquisition within its fish host.</title>
        <authorList>
            <person name="Yang Y."/>
            <person name="Xiong J."/>
            <person name="Zhou Z."/>
            <person name="Huo F."/>
            <person name="Miao W."/>
            <person name="Ran C."/>
            <person name="Liu Y."/>
            <person name="Zhang J."/>
            <person name="Feng J."/>
            <person name="Wang M."/>
            <person name="Wang M."/>
            <person name="Wang L."/>
            <person name="Yao B."/>
        </authorList>
    </citation>
    <scope>NUCLEOTIDE SEQUENCE [LARGE SCALE GENOMIC DNA]</scope>
    <source>
        <strain evidence="10">Wuqing</strain>
    </source>
</reference>
<dbReference type="SUPFAM" id="SSF54001">
    <property type="entry name" value="Cysteine proteinases"/>
    <property type="match status" value="1"/>
</dbReference>
<keyword evidence="7" id="KW-0732">Signal</keyword>
<evidence type="ECO:0000256" key="1">
    <source>
        <dbReference type="ARBA" id="ARBA00008455"/>
    </source>
</evidence>
<evidence type="ECO:0000259" key="9">
    <source>
        <dbReference type="SMART" id="SM00848"/>
    </source>
</evidence>
<dbReference type="InterPro" id="IPR039417">
    <property type="entry name" value="Peptidase_C1A_papain-like"/>
</dbReference>
<feature type="chain" id="PRO_5018720462" evidence="7">
    <location>
        <begin position="18"/>
        <end position="223"/>
    </location>
</feature>
<dbReference type="OMA" id="QWERNIT"/>
<protein>
    <submittedName>
        <fullName evidence="10">Cathepsin L-like proteinase</fullName>
    </submittedName>
</protein>
<dbReference type="SMART" id="SM00645">
    <property type="entry name" value="Pept_C1"/>
    <property type="match status" value="1"/>
</dbReference>
<dbReference type="OrthoDB" id="6124871at2759"/>
<dbReference type="Pfam" id="PF08246">
    <property type="entry name" value="Inhibitor_I29"/>
    <property type="match status" value="1"/>
</dbReference>
<keyword evidence="3" id="KW-0378">Hydrolase</keyword>
<sequence>MLFSASGLLLYLDVINGWKPGISRMCSVKWKDYKLTYSLTFKEEEEQFRKDIFIKNSKFIEEYNAKNSQLKLKMNQFGHLRKDEVLMNNVLKRRKITESHHQETVGDFPVHESIDWRAFGVVSPVKNQRHCGSCYAFSSIGAIESHYAIRTGSLHLLSEQEIVDCTFSYGNEGCSGGLEVRVFQFAKDHGLLNQSFYPYTGEVFLLTIRKASVNSTNQSPTIV</sequence>
<keyword evidence="5" id="KW-0865">Zymogen</keyword>
<dbReference type="EMBL" id="JWZT01002159">
    <property type="protein sequence ID" value="KII70186.1"/>
    <property type="molecule type" value="Genomic_DNA"/>
</dbReference>
<keyword evidence="4" id="KW-0788">Thiol protease</keyword>
<evidence type="ECO:0000256" key="2">
    <source>
        <dbReference type="ARBA" id="ARBA00022670"/>
    </source>
</evidence>